<accession>A0ABY8QU58</accession>
<dbReference type="EMBL" id="CP090958">
    <property type="protein sequence ID" value="WGW11771.1"/>
    <property type="molecule type" value="Genomic_DNA"/>
</dbReference>
<feature type="domain" description="HTH marR-type" evidence="4">
    <location>
        <begin position="7"/>
        <end position="141"/>
    </location>
</feature>
<evidence type="ECO:0000259" key="4">
    <source>
        <dbReference type="PROSITE" id="PS50995"/>
    </source>
</evidence>
<dbReference type="InterPro" id="IPR036390">
    <property type="entry name" value="WH_DNA-bd_sf"/>
</dbReference>
<dbReference type="Pfam" id="PF12802">
    <property type="entry name" value="MarR_2"/>
    <property type="match status" value="1"/>
</dbReference>
<sequence>MIPSRTGYELPFLLLGAFRRMIDELHRELANAGHPDLRPVHAVAMQTIADSGSQVNEMAASVGVSKQAMAKTVAKLEELGYVRRTVNRADRRARVVSLTERGTNALACSGEILVSLAQAYADSVGEADLLTTTDVLRKVRGDAPAFEQLIRWFGDD</sequence>
<organism evidence="5 6">
    <name type="scientific">Saxibacter everestensis</name>
    <dbReference type="NCBI Taxonomy" id="2909229"/>
    <lineage>
        <taxon>Bacteria</taxon>
        <taxon>Bacillati</taxon>
        <taxon>Actinomycetota</taxon>
        <taxon>Actinomycetes</taxon>
        <taxon>Micrococcales</taxon>
        <taxon>Brevibacteriaceae</taxon>
        <taxon>Saxibacter</taxon>
    </lineage>
</organism>
<evidence type="ECO:0000313" key="6">
    <source>
        <dbReference type="Proteomes" id="UP001209083"/>
    </source>
</evidence>
<dbReference type="RefSeq" id="WP_349638562.1">
    <property type="nucleotide sequence ID" value="NZ_CP090958.1"/>
</dbReference>
<dbReference type="PROSITE" id="PS01117">
    <property type="entry name" value="HTH_MARR_1"/>
    <property type="match status" value="1"/>
</dbReference>
<proteinExistence type="predicted"/>
<dbReference type="PROSITE" id="PS50995">
    <property type="entry name" value="HTH_MARR_2"/>
    <property type="match status" value="1"/>
</dbReference>
<dbReference type="PANTHER" id="PTHR33164:SF99">
    <property type="entry name" value="MARR FAMILY REGULATORY PROTEIN"/>
    <property type="match status" value="1"/>
</dbReference>
<name>A0ABY8QU58_9MICO</name>
<dbReference type="Gene3D" id="1.10.10.10">
    <property type="entry name" value="Winged helix-like DNA-binding domain superfamily/Winged helix DNA-binding domain"/>
    <property type="match status" value="1"/>
</dbReference>
<dbReference type="SUPFAM" id="SSF46785">
    <property type="entry name" value="Winged helix' DNA-binding domain"/>
    <property type="match status" value="1"/>
</dbReference>
<dbReference type="PRINTS" id="PR00598">
    <property type="entry name" value="HTHMARR"/>
</dbReference>
<dbReference type="CDD" id="cd00090">
    <property type="entry name" value="HTH_ARSR"/>
    <property type="match status" value="1"/>
</dbReference>
<evidence type="ECO:0000313" key="5">
    <source>
        <dbReference type="EMBL" id="WGW11771.1"/>
    </source>
</evidence>
<reference evidence="5 6" key="1">
    <citation type="submission" date="2023-05" db="EMBL/GenBank/DDBJ databases">
        <title>Lithophilousrod everest ZFBP1038 complete genpme.</title>
        <authorList>
            <person name="Tian M."/>
        </authorList>
    </citation>
    <scope>NUCLEOTIDE SEQUENCE [LARGE SCALE GENOMIC DNA]</scope>
    <source>
        <strain evidence="5 6">ZFBP1038</strain>
    </source>
</reference>
<keyword evidence="2" id="KW-0238">DNA-binding</keyword>
<protein>
    <submittedName>
        <fullName evidence="5">MarR family transcriptional regulator</fullName>
    </submittedName>
</protein>
<dbReference type="InterPro" id="IPR000835">
    <property type="entry name" value="HTH_MarR-typ"/>
</dbReference>
<keyword evidence="1" id="KW-0805">Transcription regulation</keyword>
<keyword evidence="6" id="KW-1185">Reference proteome</keyword>
<evidence type="ECO:0000256" key="3">
    <source>
        <dbReference type="ARBA" id="ARBA00023163"/>
    </source>
</evidence>
<dbReference type="InterPro" id="IPR039422">
    <property type="entry name" value="MarR/SlyA-like"/>
</dbReference>
<dbReference type="SMART" id="SM00347">
    <property type="entry name" value="HTH_MARR"/>
    <property type="match status" value="1"/>
</dbReference>
<dbReference type="InterPro" id="IPR011991">
    <property type="entry name" value="ArsR-like_HTH"/>
</dbReference>
<evidence type="ECO:0000256" key="1">
    <source>
        <dbReference type="ARBA" id="ARBA00023015"/>
    </source>
</evidence>
<dbReference type="Proteomes" id="UP001209083">
    <property type="component" value="Chromosome"/>
</dbReference>
<evidence type="ECO:0000256" key="2">
    <source>
        <dbReference type="ARBA" id="ARBA00023125"/>
    </source>
</evidence>
<dbReference type="InterPro" id="IPR023187">
    <property type="entry name" value="Tscrpt_reg_MarR-type_CS"/>
</dbReference>
<dbReference type="PANTHER" id="PTHR33164">
    <property type="entry name" value="TRANSCRIPTIONAL REGULATOR, MARR FAMILY"/>
    <property type="match status" value="1"/>
</dbReference>
<keyword evidence="3" id="KW-0804">Transcription</keyword>
<dbReference type="InterPro" id="IPR036388">
    <property type="entry name" value="WH-like_DNA-bd_sf"/>
</dbReference>
<gene>
    <name evidence="5" type="ORF">LWF01_17010</name>
</gene>